<accession>A0A8J3IQI7</accession>
<organism evidence="1 2">
    <name type="scientific">Reticulibacter mediterranei</name>
    <dbReference type="NCBI Taxonomy" id="2778369"/>
    <lineage>
        <taxon>Bacteria</taxon>
        <taxon>Bacillati</taxon>
        <taxon>Chloroflexota</taxon>
        <taxon>Ktedonobacteria</taxon>
        <taxon>Ktedonobacterales</taxon>
        <taxon>Reticulibacteraceae</taxon>
        <taxon>Reticulibacter</taxon>
    </lineage>
</organism>
<comment type="caution">
    <text evidence="1">The sequence shown here is derived from an EMBL/GenBank/DDBJ whole genome shotgun (WGS) entry which is preliminary data.</text>
</comment>
<evidence type="ECO:0000313" key="2">
    <source>
        <dbReference type="Proteomes" id="UP000597444"/>
    </source>
</evidence>
<proteinExistence type="predicted"/>
<reference evidence="1" key="1">
    <citation type="submission" date="2020-10" db="EMBL/GenBank/DDBJ databases">
        <title>Taxonomic study of unclassified bacteria belonging to the class Ktedonobacteria.</title>
        <authorList>
            <person name="Yabe S."/>
            <person name="Wang C.M."/>
            <person name="Zheng Y."/>
            <person name="Sakai Y."/>
            <person name="Cavaletti L."/>
            <person name="Monciardini P."/>
            <person name="Donadio S."/>
        </authorList>
    </citation>
    <scope>NUCLEOTIDE SEQUENCE</scope>
    <source>
        <strain evidence="1">ID150040</strain>
    </source>
</reference>
<gene>
    <name evidence="1" type="ORF">KSF_061270</name>
</gene>
<evidence type="ECO:0000313" key="1">
    <source>
        <dbReference type="EMBL" id="GHO96079.1"/>
    </source>
</evidence>
<dbReference type="RefSeq" id="WP_220206723.1">
    <property type="nucleotide sequence ID" value="NZ_BNJK01000001.1"/>
</dbReference>
<name>A0A8J3IQI7_9CHLR</name>
<sequence>MDPDDETLETQALDDVPSYVEQQAADFVLFCDALDIDARPDDDMSSR</sequence>
<dbReference type="Proteomes" id="UP000597444">
    <property type="component" value="Unassembled WGS sequence"/>
</dbReference>
<dbReference type="EMBL" id="BNJK01000001">
    <property type="protein sequence ID" value="GHO96079.1"/>
    <property type="molecule type" value="Genomic_DNA"/>
</dbReference>
<protein>
    <submittedName>
        <fullName evidence="1">Uncharacterized protein</fullName>
    </submittedName>
</protein>
<keyword evidence="2" id="KW-1185">Reference proteome</keyword>
<dbReference type="AlphaFoldDB" id="A0A8J3IQI7"/>